<evidence type="ECO:0000313" key="2">
    <source>
        <dbReference type="Proteomes" id="UP001278571"/>
    </source>
</evidence>
<proteinExistence type="predicted"/>
<organism evidence="1 2">
    <name type="scientific">Streptomyces roseolus</name>
    <dbReference type="NCBI Taxonomy" id="67358"/>
    <lineage>
        <taxon>Bacteria</taxon>
        <taxon>Bacillati</taxon>
        <taxon>Actinomycetota</taxon>
        <taxon>Actinomycetes</taxon>
        <taxon>Kitasatosporales</taxon>
        <taxon>Streptomycetaceae</taxon>
        <taxon>Streptomyces</taxon>
    </lineage>
</organism>
<gene>
    <name evidence="1" type="ORF">R2363_06565</name>
</gene>
<dbReference type="EMBL" id="JAWJZF010000272">
    <property type="protein sequence ID" value="MDX2291830.1"/>
    <property type="molecule type" value="Genomic_DNA"/>
</dbReference>
<comment type="caution">
    <text evidence="1">The sequence shown here is derived from an EMBL/GenBank/DDBJ whole genome shotgun (WGS) entry which is preliminary data.</text>
</comment>
<keyword evidence="2" id="KW-1185">Reference proteome</keyword>
<dbReference type="Proteomes" id="UP001278571">
    <property type="component" value="Unassembled WGS sequence"/>
</dbReference>
<protein>
    <submittedName>
        <fullName evidence="1">Uncharacterized protein</fullName>
    </submittedName>
</protein>
<name>A0ABU4K241_9ACTN</name>
<dbReference type="RefSeq" id="WP_319008363.1">
    <property type="nucleotide sequence ID" value="NZ_JAWJZF010000272.1"/>
</dbReference>
<sequence>MRERQARIRAKYPEGLLPAAGVLTDADPAVARLAHDMIRDRLEAGVLSVEKTATVVCSSCAHMSGIGSPVCKACGSTDLVKKVAPQLTARRPAGAPVLGPDDVHGRRLAHLENIARNIPDQLIPC</sequence>
<evidence type="ECO:0000313" key="1">
    <source>
        <dbReference type="EMBL" id="MDX2291830.1"/>
    </source>
</evidence>
<accession>A0ABU4K241</accession>
<reference evidence="1 2" key="1">
    <citation type="submission" date="2023-10" db="EMBL/GenBank/DDBJ databases">
        <authorList>
            <person name="Wang X.X."/>
        </authorList>
    </citation>
    <scope>NUCLEOTIDE SEQUENCE [LARGE SCALE GENOMIC DNA]</scope>
    <source>
        <strain evidence="1 2">NBRC 12816</strain>
    </source>
</reference>